<gene>
    <name evidence="1" type="ORF">EGR_05596</name>
</gene>
<protein>
    <submittedName>
        <fullName evidence="1">Uncharacterized protein</fullName>
    </submittedName>
</protein>
<organism evidence="1 2">
    <name type="scientific">Echinococcus granulosus</name>
    <name type="common">Hydatid tapeworm</name>
    <dbReference type="NCBI Taxonomy" id="6210"/>
    <lineage>
        <taxon>Eukaryota</taxon>
        <taxon>Metazoa</taxon>
        <taxon>Spiralia</taxon>
        <taxon>Lophotrochozoa</taxon>
        <taxon>Platyhelminthes</taxon>
        <taxon>Cestoda</taxon>
        <taxon>Eucestoda</taxon>
        <taxon>Cyclophyllidea</taxon>
        <taxon>Taeniidae</taxon>
        <taxon>Echinococcus</taxon>
        <taxon>Echinococcus granulosus group</taxon>
    </lineage>
</organism>
<dbReference type="EMBL" id="APAU02000042">
    <property type="protein sequence ID" value="EUB59569.1"/>
    <property type="molecule type" value="Genomic_DNA"/>
</dbReference>
<dbReference type="CTD" id="36341311"/>
<evidence type="ECO:0000313" key="2">
    <source>
        <dbReference type="Proteomes" id="UP000019149"/>
    </source>
</evidence>
<dbReference type="KEGG" id="egl:EGR_05596"/>
<dbReference type="GeneID" id="36341311"/>
<dbReference type="Proteomes" id="UP000019149">
    <property type="component" value="Unassembled WGS sequence"/>
</dbReference>
<comment type="caution">
    <text evidence="1">The sequence shown here is derived from an EMBL/GenBank/DDBJ whole genome shotgun (WGS) entry which is preliminary data.</text>
</comment>
<evidence type="ECO:0000313" key="1">
    <source>
        <dbReference type="EMBL" id="EUB59569.1"/>
    </source>
</evidence>
<keyword evidence="2" id="KW-1185">Reference proteome</keyword>
<proteinExistence type="predicted"/>
<sequence length="45" mass="4691">MRDPHTLLTASANVLYSRHLGQSACTGCMRVCARAAWSLGGASGL</sequence>
<reference evidence="1 2" key="1">
    <citation type="journal article" date="2013" name="Nat. Genet.">
        <title>The genome of the hydatid tapeworm Echinococcus granulosus.</title>
        <authorList>
            <person name="Zheng H."/>
            <person name="Zhang W."/>
            <person name="Zhang L."/>
            <person name="Zhang Z."/>
            <person name="Li J."/>
            <person name="Lu G."/>
            <person name="Zhu Y."/>
            <person name="Wang Y."/>
            <person name="Huang Y."/>
            <person name="Liu J."/>
            <person name="Kang H."/>
            <person name="Chen J."/>
            <person name="Wang L."/>
            <person name="Chen A."/>
            <person name="Yu S."/>
            <person name="Gao Z."/>
            <person name="Jin L."/>
            <person name="Gu W."/>
            <person name="Wang Z."/>
            <person name="Zhao L."/>
            <person name="Shi B."/>
            <person name="Wen H."/>
            <person name="Lin R."/>
            <person name="Jones M.K."/>
            <person name="Brejova B."/>
            <person name="Vinar T."/>
            <person name="Zhao G."/>
            <person name="McManus D.P."/>
            <person name="Chen Z."/>
            <person name="Zhou Y."/>
            <person name="Wang S."/>
        </authorList>
    </citation>
    <scope>NUCLEOTIDE SEQUENCE [LARGE SCALE GENOMIC DNA]</scope>
</reference>
<accession>W6V165</accession>
<name>W6V165_ECHGR</name>
<dbReference type="RefSeq" id="XP_024350765.1">
    <property type="nucleotide sequence ID" value="XM_024494845.1"/>
</dbReference>
<dbReference type="AlphaFoldDB" id="W6V165"/>